<comment type="similarity">
    <text evidence="2">Belongs to the seminal plasma protein family.</text>
</comment>
<feature type="domain" description="Fibronectin type-II" evidence="7">
    <location>
        <begin position="23"/>
        <end position="70"/>
    </location>
</feature>
<evidence type="ECO:0000256" key="5">
    <source>
        <dbReference type="ARBA" id="ARBA00023157"/>
    </source>
</evidence>
<dbReference type="GO" id="GO:0009986">
    <property type="term" value="C:cell surface"/>
    <property type="evidence" value="ECO:0007669"/>
    <property type="project" value="TreeGrafter"/>
</dbReference>
<sequence>MTTERPQTWTPIITTIPTPTAPSCVSPCIFPYKYKNKMYYTCTTVDSLIPWCAAEIDETACVIKATYCDTTCNIPTAPNFTPKDAIMTLGGKQCQIPFNYQGVWYFQCIVSPGCDQPWCATEISIDGVIIDSDYCIAPAGPMPSPPPGGFPKQTTTEPGMLCKFPFLYLGKWYTDCTHASNSKVPWCAIVVDANGIVVKSGICMNAIEINTGTAHTVQGTLCVFPFVHMQITFSACTNMDDTQPWCATHVDEQRKAIKRGYCRGGLGPQPAQKPIGDVFTGEMTIDGKPCIFPFNFEEEEHWGCTGTSRTANWCATEVNHLRKPTTSGYCS</sequence>
<evidence type="ECO:0000256" key="3">
    <source>
        <dbReference type="ARBA" id="ARBA00022525"/>
    </source>
</evidence>
<proteinExistence type="inferred from homology"/>
<dbReference type="PANTHER" id="PTHR22918:SF1">
    <property type="entry name" value="FIBRONECTIN TYPE-II DOMAIN-CONTAINING PROTEIN"/>
    <property type="match status" value="1"/>
</dbReference>
<dbReference type="Pfam" id="PF00040">
    <property type="entry name" value="fn2"/>
    <property type="match status" value="5"/>
</dbReference>
<dbReference type="AlphaFoldDB" id="A0AAV2RH77"/>
<feature type="disulfide bond" evidence="6">
    <location>
        <begin position="176"/>
        <end position="203"/>
    </location>
</feature>
<dbReference type="SUPFAM" id="SSF57440">
    <property type="entry name" value="Kringle-like"/>
    <property type="match status" value="5"/>
</dbReference>
<feature type="non-terminal residue" evidence="8">
    <location>
        <position position="331"/>
    </location>
</feature>
<evidence type="ECO:0000256" key="4">
    <source>
        <dbReference type="ARBA" id="ARBA00022737"/>
    </source>
</evidence>
<evidence type="ECO:0000313" key="9">
    <source>
        <dbReference type="Proteomes" id="UP001497623"/>
    </source>
</evidence>
<reference evidence="8 9" key="1">
    <citation type="submission" date="2024-05" db="EMBL/GenBank/DDBJ databases">
        <authorList>
            <person name="Wallberg A."/>
        </authorList>
    </citation>
    <scope>NUCLEOTIDE SEQUENCE [LARGE SCALE GENOMIC DNA]</scope>
</reference>
<keyword evidence="5 6" id="KW-1015">Disulfide bond</keyword>
<evidence type="ECO:0000256" key="2">
    <source>
        <dbReference type="ARBA" id="ARBA00010011"/>
    </source>
</evidence>
<dbReference type="InterPro" id="IPR051666">
    <property type="entry name" value="SP_Capacitation_Regulator"/>
</dbReference>
<dbReference type="EMBL" id="CAXKWB010022182">
    <property type="protein sequence ID" value="CAL4124165.1"/>
    <property type="molecule type" value="Genomic_DNA"/>
</dbReference>
<dbReference type="Proteomes" id="UP001497623">
    <property type="component" value="Unassembled WGS sequence"/>
</dbReference>
<dbReference type="PROSITE" id="PS51092">
    <property type="entry name" value="FN2_2"/>
    <property type="match status" value="4"/>
</dbReference>
<dbReference type="PANTHER" id="PTHR22918">
    <property type="entry name" value="SEMINAL PLASMA PROTEIN"/>
    <property type="match status" value="1"/>
</dbReference>
<dbReference type="InterPro" id="IPR000562">
    <property type="entry name" value="FN_type2_dom"/>
</dbReference>
<comment type="subcellular location">
    <subcellularLocation>
        <location evidence="1">Secreted</location>
    </subcellularLocation>
</comment>
<keyword evidence="9" id="KW-1185">Reference proteome</keyword>
<accession>A0AAV2RH77</accession>
<feature type="domain" description="Fibronectin type-II" evidence="7">
    <location>
        <begin position="285"/>
        <end position="331"/>
    </location>
</feature>
<organism evidence="8 9">
    <name type="scientific">Meganyctiphanes norvegica</name>
    <name type="common">Northern krill</name>
    <name type="synonym">Thysanopoda norvegica</name>
    <dbReference type="NCBI Taxonomy" id="48144"/>
    <lineage>
        <taxon>Eukaryota</taxon>
        <taxon>Metazoa</taxon>
        <taxon>Ecdysozoa</taxon>
        <taxon>Arthropoda</taxon>
        <taxon>Crustacea</taxon>
        <taxon>Multicrustacea</taxon>
        <taxon>Malacostraca</taxon>
        <taxon>Eumalacostraca</taxon>
        <taxon>Eucarida</taxon>
        <taxon>Euphausiacea</taxon>
        <taxon>Euphausiidae</taxon>
        <taxon>Meganyctiphanes</taxon>
    </lineage>
</organism>
<dbReference type="InterPro" id="IPR013806">
    <property type="entry name" value="Kringle-like"/>
</dbReference>
<protein>
    <recommendedName>
        <fullName evidence="7">Fibronectin type-II domain-containing protein</fullName>
    </recommendedName>
</protein>
<feature type="domain" description="Fibronectin type-II" evidence="7">
    <location>
        <begin position="157"/>
        <end position="205"/>
    </location>
</feature>
<gene>
    <name evidence="8" type="ORF">MNOR_LOCUS24301</name>
</gene>
<name>A0AAV2RH77_MEGNR</name>
<feature type="domain" description="Fibronectin type-II" evidence="7">
    <location>
        <begin position="217"/>
        <end position="264"/>
    </location>
</feature>
<dbReference type="InterPro" id="IPR036943">
    <property type="entry name" value="FN_type2_sf"/>
</dbReference>
<evidence type="ECO:0000256" key="6">
    <source>
        <dbReference type="PROSITE-ProRule" id="PRU00479"/>
    </source>
</evidence>
<comment type="caution">
    <text evidence="8">The sequence shown here is derived from an EMBL/GenBank/DDBJ whole genome shotgun (WGS) entry which is preliminary data.</text>
</comment>
<evidence type="ECO:0000259" key="7">
    <source>
        <dbReference type="PROSITE" id="PS51092"/>
    </source>
</evidence>
<keyword evidence="3" id="KW-0964">Secreted</keyword>
<evidence type="ECO:0000256" key="1">
    <source>
        <dbReference type="ARBA" id="ARBA00004613"/>
    </source>
</evidence>
<dbReference type="GO" id="GO:0005576">
    <property type="term" value="C:extracellular region"/>
    <property type="evidence" value="ECO:0007669"/>
    <property type="project" value="UniProtKB-SubCell"/>
</dbReference>
<keyword evidence="4" id="KW-0677">Repeat</keyword>
<dbReference type="SMART" id="SM00059">
    <property type="entry name" value="FN2"/>
    <property type="match status" value="5"/>
</dbReference>
<dbReference type="GO" id="GO:0008201">
    <property type="term" value="F:heparin binding"/>
    <property type="evidence" value="ECO:0007669"/>
    <property type="project" value="TreeGrafter"/>
</dbReference>
<evidence type="ECO:0000313" key="8">
    <source>
        <dbReference type="EMBL" id="CAL4124165.1"/>
    </source>
</evidence>
<dbReference type="Gene3D" id="2.10.10.10">
    <property type="entry name" value="Fibronectin, type II, collagen-binding"/>
    <property type="match status" value="5"/>
</dbReference>
<comment type="caution">
    <text evidence="6">Lacks conserved residue(s) required for the propagation of feature annotation.</text>
</comment>